<proteinExistence type="predicted"/>
<dbReference type="STRING" id="1802521.A2893_05060"/>
<comment type="caution">
    <text evidence="1">The sequence shown here is derived from an EMBL/GenBank/DDBJ whole genome shotgun (WGS) entry which is preliminary data.</text>
</comment>
<evidence type="ECO:0000313" key="1">
    <source>
        <dbReference type="EMBL" id="OGM64996.1"/>
    </source>
</evidence>
<dbReference type="EMBL" id="MGHH01000007">
    <property type="protein sequence ID" value="OGM64996.1"/>
    <property type="molecule type" value="Genomic_DNA"/>
</dbReference>
<dbReference type="Proteomes" id="UP000176725">
    <property type="component" value="Unassembled WGS sequence"/>
</dbReference>
<reference evidence="1 2" key="1">
    <citation type="journal article" date="2016" name="Nat. Commun.">
        <title>Thousands of microbial genomes shed light on interconnected biogeochemical processes in an aquifer system.</title>
        <authorList>
            <person name="Anantharaman K."/>
            <person name="Brown C.T."/>
            <person name="Hug L.A."/>
            <person name="Sharon I."/>
            <person name="Castelle C.J."/>
            <person name="Probst A.J."/>
            <person name="Thomas B.C."/>
            <person name="Singh A."/>
            <person name="Wilkins M.J."/>
            <person name="Karaoz U."/>
            <person name="Brodie E.L."/>
            <person name="Williams K.H."/>
            <person name="Hubbard S.S."/>
            <person name="Banfield J.F."/>
        </authorList>
    </citation>
    <scope>NUCLEOTIDE SEQUENCE [LARGE SCALE GENOMIC DNA]</scope>
</reference>
<sequence length="350" mass="40535">MDSEKHIEEIEFKYLTQLHSYIKNNLREFEENLAKSLNYLPSITLPIIMASIEGKSYNPFAEIIERHISYTVIKELLKQGFKFIPLGYSADLCFENDEIVLNIDIKTANAENKSDYNNLVTSGLNQTSFKGLLPIGVKGKTDYHSGGIKEIKVTPVLPTKYHSKLTVTCELQFIYEDYKDVIDSIREEYSAVRKIFASYLPQILAESFETKEDLNYFLNYKTKKSDSDRKKYLTDNLIRNYYIQGEREIKYNKKDLETINNFANLIIKTGELLQNKEIKPIAIIITCLPNGLLENKYSEMFVSGKSYGSSIRYHYADGKFKTLPGNPPRSFFVMKNKLYEKKINKILESI</sequence>
<accession>A0A1F8BLQ5</accession>
<organism evidence="1 2">
    <name type="scientific">Candidatus Woesebacteria bacterium RIFCSPLOWO2_01_FULL_39_25</name>
    <dbReference type="NCBI Taxonomy" id="1802521"/>
    <lineage>
        <taxon>Bacteria</taxon>
        <taxon>Candidatus Woeseibacteriota</taxon>
    </lineage>
</organism>
<protein>
    <recommendedName>
        <fullName evidence="3">Restriction endonuclease</fullName>
    </recommendedName>
</protein>
<evidence type="ECO:0008006" key="3">
    <source>
        <dbReference type="Google" id="ProtNLM"/>
    </source>
</evidence>
<dbReference type="AlphaFoldDB" id="A0A1F8BLQ5"/>
<name>A0A1F8BLQ5_9BACT</name>
<gene>
    <name evidence="1" type="ORF">A2893_05060</name>
</gene>
<evidence type="ECO:0000313" key="2">
    <source>
        <dbReference type="Proteomes" id="UP000176725"/>
    </source>
</evidence>